<protein>
    <submittedName>
        <fullName evidence="1">Uncharacterized protein</fullName>
    </submittedName>
</protein>
<name>A0A834PC74_VESPE</name>
<evidence type="ECO:0000313" key="1">
    <source>
        <dbReference type="EMBL" id="KAF7434879.1"/>
    </source>
</evidence>
<keyword evidence="2" id="KW-1185">Reference proteome</keyword>
<organism evidence="1 2">
    <name type="scientific">Vespula pensylvanica</name>
    <name type="common">Western yellow jacket</name>
    <name type="synonym">Wasp</name>
    <dbReference type="NCBI Taxonomy" id="30213"/>
    <lineage>
        <taxon>Eukaryota</taxon>
        <taxon>Metazoa</taxon>
        <taxon>Ecdysozoa</taxon>
        <taxon>Arthropoda</taxon>
        <taxon>Hexapoda</taxon>
        <taxon>Insecta</taxon>
        <taxon>Pterygota</taxon>
        <taxon>Neoptera</taxon>
        <taxon>Endopterygota</taxon>
        <taxon>Hymenoptera</taxon>
        <taxon>Apocrita</taxon>
        <taxon>Aculeata</taxon>
        <taxon>Vespoidea</taxon>
        <taxon>Vespidae</taxon>
        <taxon>Vespinae</taxon>
        <taxon>Vespula</taxon>
    </lineage>
</organism>
<evidence type="ECO:0000313" key="2">
    <source>
        <dbReference type="Proteomes" id="UP000600918"/>
    </source>
</evidence>
<proteinExistence type="predicted"/>
<dbReference type="EMBL" id="JACSDY010000002">
    <property type="protein sequence ID" value="KAF7434879.1"/>
    <property type="molecule type" value="Genomic_DNA"/>
</dbReference>
<dbReference type="Proteomes" id="UP000600918">
    <property type="component" value="Unassembled WGS sequence"/>
</dbReference>
<gene>
    <name evidence="1" type="ORF">H0235_003070</name>
</gene>
<dbReference type="AlphaFoldDB" id="A0A834PC74"/>
<sequence length="152" mass="17131">MKIATEELSESQMAAGDPLAQFRLDSLHPPCIAAPCCIFSDPLTSHRTSGTFREVTGMEEEWGSRKSEGKGMSNCACHDVMRQARISTNEVERVIRSTYLYSIFGNLVHQSRAKRNKSESSVLILAPKRNIIGLVKMRENWYESLVPLEKKL</sequence>
<comment type="caution">
    <text evidence="1">The sequence shown here is derived from an EMBL/GenBank/DDBJ whole genome shotgun (WGS) entry which is preliminary data.</text>
</comment>
<accession>A0A834PC74</accession>
<reference evidence="1" key="1">
    <citation type="journal article" date="2020" name="G3 (Bethesda)">
        <title>High-Quality Assemblies for Three Invasive Social Wasps from the &lt;i&gt;Vespula&lt;/i&gt; Genus.</title>
        <authorList>
            <person name="Harrop T.W.R."/>
            <person name="Guhlin J."/>
            <person name="McLaughlin G.M."/>
            <person name="Permina E."/>
            <person name="Stockwell P."/>
            <person name="Gilligan J."/>
            <person name="Le Lec M.F."/>
            <person name="Gruber M.A.M."/>
            <person name="Quinn O."/>
            <person name="Lovegrove M."/>
            <person name="Duncan E.J."/>
            <person name="Remnant E.J."/>
            <person name="Van Eeckhoven J."/>
            <person name="Graham B."/>
            <person name="Knapp R.A."/>
            <person name="Langford K.W."/>
            <person name="Kronenberg Z."/>
            <person name="Press M.O."/>
            <person name="Eacker S.M."/>
            <person name="Wilson-Rankin E.E."/>
            <person name="Purcell J."/>
            <person name="Lester P.J."/>
            <person name="Dearden P.K."/>
        </authorList>
    </citation>
    <scope>NUCLEOTIDE SEQUENCE</scope>
    <source>
        <strain evidence="1">Volc-1</strain>
    </source>
</reference>